<keyword evidence="1" id="KW-1133">Transmembrane helix</keyword>
<dbReference type="AlphaFoldDB" id="A0A3M7RJJ6"/>
<feature type="transmembrane region" description="Helical" evidence="1">
    <location>
        <begin position="19"/>
        <end position="36"/>
    </location>
</feature>
<evidence type="ECO:0000256" key="1">
    <source>
        <dbReference type="SAM" id="Phobius"/>
    </source>
</evidence>
<dbReference type="Proteomes" id="UP000276133">
    <property type="component" value="Unassembled WGS sequence"/>
</dbReference>
<keyword evidence="1" id="KW-0812">Transmembrane</keyword>
<evidence type="ECO:0000313" key="2">
    <source>
        <dbReference type="EMBL" id="RNA23495.1"/>
    </source>
</evidence>
<sequence length="77" mass="9556">MQFFNHMNDKIPGNNLKNWYIYIINFLSNSLIRIYVKKMKNFTNQKSNIFDEFITKEIFQKHEKFYAWQLNVMKNKL</sequence>
<protein>
    <submittedName>
        <fullName evidence="2">Uncharacterized protein</fullName>
    </submittedName>
</protein>
<organism evidence="2 3">
    <name type="scientific">Brachionus plicatilis</name>
    <name type="common">Marine rotifer</name>
    <name type="synonym">Brachionus muelleri</name>
    <dbReference type="NCBI Taxonomy" id="10195"/>
    <lineage>
        <taxon>Eukaryota</taxon>
        <taxon>Metazoa</taxon>
        <taxon>Spiralia</taxon>
        <taxon>Gnathifera</taxon>
        <taxon>Rotifera</taxon>
        <taxon>Eurotatoria</taxon>
        <taxon>Monogononta</taxon>
        <taxon>Pseudotrocha</taxon>
        <taxon>Ploima</taxon>
        <taxon>Brachionidae</taxon>
        <taxon>Brachionus</taxon>
    </lineage>
</organism>
<name>A0A3M7RJJ6_BRAPC</name>
<gene>
    <name evidence="2" type="ORF">BpHYR1_044993</name>
</gene>
<dbReference type="EMBL" id="REGN01003278">
    <property type="protein sequence ID" value="RNA23495.1"/>
    <property type="molecule type" value="Genomic_DNA"/>
</dbReference>
<reference evidence="2 3" key="1">
    <citation type="journal article" date="2018" name="Sci. Rep.">
        <title>Genomic signatures of local adaptation to the degree of environmental predictability in rotifers.</title>
        <authorList>
            <person name="Franch-Gras L."/>
            <person name="Hahn C."/>
            <person name="Garcia-Roger E.M."/>
            <person name="Carmona M.J."/>
            <person name="Serra M."/>
            <person name="Gomez A."/>
        </authorList>
    </citation>
    <scope>NUCLEOTIDE SEQUENCE [LARGE SCALE GENOMIC DNA]</scope>
    <source>
        <strain evidence="2">HYR1</strain>
    </source>
</reference>
<comment type="caution">
    <text evidence="2">The sequence shown here is derived from an EMBL/GenBank/DDBJ whole genome shotgun (WGS) entry which is preliminary data.</text>
</comment>
<evidence type="ECO:0000313" key="3">
    <source>
        <dbReference type="Proteomes" id="UP000276133"/>
    </source>
</evidence>
<accession>A0A3M7RJJ6</accession>
<keyword evidence="3" id="KW-1185">Reference proteome</keyword>
<keyword evidence="1" id="KW-0472">Membrane</keyword>
<proteinExistence type="predicted"/>